<feature type="transmembrane region" description="Helical" evidence="9">
    <location>
        <begin position="93"/>
        <end position="112"/>
    </location>
</feature>
<dbReference type="PANTHER" id="PTHR11795:SF442">
    <property type="entry name" value="ABC TRANSPORTER ATP-BINDING PROTEIN"/>
    <property type="match status" value="1"/>
</dbReference>
<feature type="transmembrane region" description="Helical" evidence="9">
    <location>
        <begin position="143"/>
        <end position="162"/>
    </location>
</feature>
<dbReference type="RefSeq" id="WP_088870793.1">
    <property type="nucleotide sequence ID" value="NZ_CP022110.1"/>
</dbReference>
<evidence type="ECO:0000256" key="9">
    <source>
        <dbReference type="SAM" id="Phobius"/>
    </source>
</evidence>
<evidence type="ECO:0000313" key="10">
    <source>
        <dbReference type="EMBL" id="ASG19843.1"/>
    </source>
</evidence>
<reference evidence="10 11" key="1">
    <citation type="submission" date="2017-06" db="EMBL/GenBank/DDBJ databases">
        <title>Complete genome sequence of Nitrospirillum amazonense strain CBAmC, an endophytic nitrogen-fixing and plant growth-promoting bacterium, isolated from sugarcane.</title>
        <authorList>
            <person name="Schwab S."/>
            <person name="dos Santos Teixeira K.R."/>
            <person name="Simoes Araujo J.L."/>
            <person name="Soares Vidal M."/>
            <person name="Borges de Freitas H.R."/>
            <person name="Rivello Crivelaro A.L."/>
            <person name="Bueno de Camargo Nunes A."/>
            <person name="dos Santos C.M."/>
            <person name="Palmeira da Silva Rosa D."/>
            <person name="da Silva Padilha D."/>
            <person name="da Silva E."/>
            <person name="Araujo Terra L."/>
            <person name="Soares Mendes V."/>
            <person name="Farinelli L."/>
            <person name="Magalhaes Cruz L."/>
            <person name="Baldani J.I."/>
        </authorList>
    </citation>
    <scope>NUCLEOTIDE SEQUENCE [LARGE SCALE GENOMIC DNA]</scope>
    <source>
        <strain evidence="10 11">CBAmC</strain>
    </source>
</reference>
<protein>
    <submittedName>
        <fullName evidence="10">Branched-chain amino acid ABC transporter permease</fullName>
    </submittedName>
</protein>
<keyword evidence="2" id="KW-0813">Transport</keyword>
<dbReference type="GO" id="GO:0006865">
    <property type="term" value="P:amino acid transport"/>
    <property type="evidence" value="ECO:0007669"/>
    <property type="project" value="UniProtKB-KW"/>
</dbReference>
<dbReference type="Pfam" id="PF02653">
    <property type="entry name" value="BPD_transp_2"/>
    <property type="match status" value="1"/>
</dbReference>
<comment type="similarity">
    <text evidence="8">Belongs to the binding-protein-dependent transport system permease family. LivHM subfamily.</text>
</comment>
<feature type="transmembrane region" description="Helical" evidence="9">
    <location>
        <begin position="260"/>
        <end position="279"/>
    </location>
</feature>
<feature type="transmembrane region" description="Helical" evidence="9">
    <location>
        <begin position="6"/>
        <end position="23"/>
    </location>
</feature>
<name>A0A248JM83_9PROT</name>
<evidence type="ECO:0000256" key="5">
    <source>
        <dbReference type="ARBA" id="ARBA00022970"/>
    </source>
</evidence>
<dbReference type="Proteomes" id="UP000197153">
    <property type="component" value="Chromosome 1"/>
</dbReference>
<feature type="transmembrane region" description="Helical" evidence="9">
    <location>
        <begin position="183"/>
        <end position="212"/>
    </location>
</feature>
<comment type="subcellular location">
    <subcellularLocation>
        <location evidence="1">Cell membrane</location>
        <topology evidence="1">Multi-pass membrane protein</topology>
    </subcellularLocation>
</comment>
<evidence type="ECO:0000256" key="7">
    <source>
        <dbReference type="ARBA" id="ARBA00023136"/>
    </source>
</evidence>
<dbReference type="EMBL" id="CP022110">
    <property type="protein sequence ID" value="ASG19843.1"/>
    <property type="molecule type" value="Genomic_DNA"/>
</dbReference>
<feature type="transmembrane region" description="Helical" evidence="9">
    <location>
        <begin position="224"/>
        <end position="248"/>
    </location>
</feature>
<keyword evidence="3" id="KW-1003">Cell membrane</keyword>
<feature type="transmembrane region" description="Helical" evidence="9">
    <location>
        <begin position="30"/>
        <end position="55"/>
    </location>
</feature>
<dbReference type="InterPro" id="IPR052157">
    <property type="entry name" value="BCAA_transport_permease"/>
</dbReference>
<proteinExistence type="inferred from homology"/>
<dbReference type="KEGG" id="nao:Y958_02595"/>
<evidence type="ECO:0000256" key="4">
    <source>
        <dbReference type="ARBA" id="ARBA00022692"/>
    </source>
</evidence>
<evidence type="ECO:0000313" key="11">
    <source>
        <dbReference type="Proteomes" id="UP000197153"/>
    </source>
</evidence>
<dbReference type="AlphaFoldDB" id="A0A248JM83"/>
<keyword evidence="5" id="KW-0029">Amino-acid transport</keyword>
<evidence type="ECO:0000256" key="6">
    <source>
        <dbReference type="ARBA" id="ARBA00022989"/>
    </source>
</evidence>
<dbReference type="InterPro" id="IPR001851">
    <property type="entry name" value="ABC_transp_permease"/>
</dbReference>
<dbReference type="CDD" id="cd06582">
    <property type="entry name" value="TM_PBP1_LivH_like"/>
    <property type="match status" value="1"/>
</dbReference>
<evidence type="ECO:0000256" key="8">
    <source>
        <dbReference type="ARBA" id="ARBA00037998"/>
    </source>
</evidence>
<keyword evidence="4 9" id="KW-0812">Transmembrane</keyword>
<sequence>MSVQVLSGQLLLGLINGAFYALLSLGLAVIFGVLGIINFAHGAFYMVGAFAAWGLATYLDIGYWPALVLVPLALGLAGMGVERLMLKRLAGLDPLYGLLATFGLALVLEGTFRQVYGSSGQPYPVPEALQGGVNLGFMFLPLYRGWVVAASIVVCLATWLAIERTALGARLRAATERPDMAQALGLNVPLLVTVTFGVAVALAAFAGVMAAPVYQANPLMGSNLIIVVFAVVVIGGMGSLSGAILSGYGLGLAEGLTKVFYPPAANIVVFVIMALVLLVRPAGLFGRVN</sequence>
<evidence type="ECO:0000256" key="2">
    <source>
        <dbReference type="ARBA" id="ARBA00022448"/>
    </source>
</evidence>
<evidence type="ECO:0000256" key="1">
    <source>
        <dbReference type="ARBA" id="ARBA00004651"/>
    </source>
</evidence>
<keyword evidence="7 9" id="KW-0472">Membrane</keyword>
<keyword evidence="11" id="KW-1185">Reference proteome</keyword>
<feature type="transmembrane region" description="Helical" evidence="9">
    <location>
        <begin position="61"/>
        <end position="81"/>
    </location>
</feature>
<evidence type="ECO:0000256" key="3">
    <source>
        <dbReference type="ARBA" id="ARBA00022475"/>
    </source>
</evidence>
<keyword evidence="6 9" id="KW-1133">Transmembrane helix</keyword>
<organism evidence="10 11">
    <name type="scientific">Nitrospirillum viridazoti CBAmc</name>
    <dbReference type="NCBI Taxonomy" id="1441467"/>
    <lineage>
        <taxon>Bacteria</taxon>
        <taxon>Pseudomonadati</taxon>
        <taxon>Pseudomonadota</taxon>
        <taxon>Alphaproteobacteria</taxon>
        <taxon>Rhodospirillales</taxon>
        <taxon>Azospirillaceae</taxon>
        <taxon>Nitrospirillum</taxon>
        <taxon>Nitrospirillum viridazoti</taxon>
    </lineage>
</organism>
<dbReference type="GO" id="GO:0005886">
    <property type="term" value="C:plasma membrane"/>
    <property type="evidence" value="ECO:0007669"/>
    <property type="project" value="UniProtKB-SubCell"/>
</dbReference>
<dbReference type="GO" id="GO:0022857">
    <property type="term" value="F:transmembrane transporter activity"/>
    <property type="evidence" value="ECO:0007669"/>
    <property type="project" value="InterPro"/>
</dbReference>
<dbReference type="PANTHER" id="PTHR11795">
    <property type="entry name" value="BRANCHED-CHAIN AMINO ACID TRANSPORT SYSTEM PERMEASE PROTEIN LIVH"/>
    <property type="match status" value="1"/>
</dbReference>
<gene>
    <name evidence="10" type="ORF">Y958_02595</name>
</gene>
<accession>A0A248JM83</accession>